<keyword evidence="4 7" id="KW-0812">Transmembrane</keyword>
<dbReference type="InterPro" id="IPR011066">
    <property type="entry name" value="MscS_channel_C_sf"/>
</dbReference>
<keyword evidence="5 7" id="KW-1133">Transmembrane helix</keyword>
<dbReference type="InterPro" id="IPR006685">
    <property type="entry name" value="MscS_channel_2nd"/>
</dbReference>
<evidence type="ECO:0000256" key="7">
    <source>
        <dbReference type="SAM" id="Phobius"/>
    </source>
</evidence>
<evidence type="ECO:0000313" key="9">
    <source>
        <dbReference type="EMBL" id="AKV00770.1"/>
    </source>
</evidence>
<dbReference type="PRINTS" id="PR00103">
    <property type="entry name" value="CAMPKINASE"/>
</dbReference>
<dbReference type="Gene3D" id="1.10.287.1260">
    <property type="match status" value="1"/>
</dbReference>
<name>A0A0K1Q5V4_9BACT</name>
<dbReference type="SUPFAM" id="SSF51206">
    <property type="entry name" value="cAMP-binding domain-like"/>
    <property type="match status" value="1"/>
</dbReference>
<comment type="similarity">
    <text evidence="2">Belongs to the MscS (TC 1.A.23) family.</text>
</comment>
<feature type="transmembrane region" description="Helical" evidence="7">
    <location>
        <begin position="72"/>
        <end position="96"/>
    </location>
</feature>
<dbReference type="Gene3D" id="3.30.70.100">
    <property type="match status" value="1"/>
</dbReference>
<dbReference type="AlphaFoldDB" id="A0A0K1Q5V4"/>
<dbReference type="InterPro" id="IPR000595">
    <property type="entry name" value="cNMP-bd_dom"/>
</dbReference>
<dbReference type="InterPro" id="IPR018490">
    <property type="entry name" value="cNMP-bd_dom_sf"/>
</dbReference>
<dbReference type="PANTHER" id="PTHR30221">
    <property type="entry name" value="SMALL-CONDUCTANCE MECHANOSENSITIVE CHANNEL"/>
    <property type="match status" value="1"/>
</dbReference>
<evidence type="ECO:0000256" key="3">
    <source>
        <dbReference type="ARBA" id="ARBA00022475"/>
    </source>
</evidence>
<dbReference type="Gene3D" id="2.60.120.10">
    <property type="entry name" value="Jelly Rolls"/>
    <property type="match status" value="1"/>
</dbReference>
<dbReference type="PANTHER" id="PTHR30221:SF1">
    <property type="entry name" value="SMALL-CONDUCTANCE MECHANOSENSITIVE CHANNEL"/>
    <property type="match status" value="1"/>
</dbReference>
<dbReference type="Pfam" id="PF00027">
    <property type="entry name" value="cNMP_binding"/>
    <property type="match status" value="1"/>
</dbReference>
<dbReference type="SUPFAM" id="SSF82689">
    <property type="entry name" value="Mechanosensitive channel protein MscS (YggB), C-terminal domain"/>
    <property type="match status" value="1"/>
</dbReference>
<keyword evidence="3" id="KW-1003">Cell membrane</keyword>
<reference evidence="9 10" key="1">
    <citation type="submission" date="2015-08" db="EMBL/GenBank/DDBJ databases">
        <authorList>
            <person name="Babu N.S."/>
            <person name="Beckwith C.J."/>
            <person name="Beseler K.G."/>
            <person name="Brison A."/>
            <person name="Carone J.V."/>
            <person name="Caskin T.P."/>
            <person name="Diamond M."/>
            <person name="Durham M.E."/>
            <person name="Foxe J.M."/>
            <person name="Go M."/>
            <person name="Henderson B.A."/>
            <person name="Jones I.B."/>
            <person name="McGettigan J.A."/>
            <person name="Micheletti S.J."/>
            <person name="Nasrallah M.E."/>
            <person name="Ortiz D."/>
            <person name="Piller C.R."/>
            <person name="Privatt S.R."/>
            <person name="Schneider S.L."/>
            <person name="Sharp S."/>
            <person name="Smith T.C."/>
            <person name="Stanton J.D."/>
            <person name="Ullery H.E."/>
            <person name="Wilson R.J."/>
            <person name="Serrano M.G."/>
            <person name="Buck G."/>
            <person name="Lee V."/>
            <person name="Wang Y."/>
            <person name="Carvalho R."/>
            <person name="Voegtly L."/>
            <person name="Shi R."/>
            <person name="Duckworth R."/>
            <person name="Johnson A."/>
            <person name="Loviza R."/>
            <person name="Walstead R."/>
            <person name="Shah Z."/>
            <person name="Kiflezghi M."/>
            <person name="Wade K."/>
            <person name="Ball S.L."/>
            <person name="Bradley K.W."/>
            <person name="Asai D.J."/>
            <person name="Bowman C.A."/>
            <person name="Russell D.A."/>
            <person name="Pope W.H."/>
            <person name="Jacobs-Sera D."/>
            <person name="Hendrix R.W."/>
            <person name="Hatfull G.F."/>
        </authorList>
    </citation>
    <scope>NUCLEOTIDE SEQUENCE [LARGE SCALE GENOMIC DNA]</scope>
    <source>
        <strain evidence="9 10">DSM 27648</strain>
    </source>
</reference>
<dbReference type="KEGG" id="llu:AKJ09_07433"/>
<evidence type="ECO:0000256" key="6">
    <source>
        <dbReference type="ARBA" id="ARBA00023136"/>
    </source>
</evidence>
<feature type="domain" description="Cyclic nucleotide-binding" evidence="8">
    <location>
        <begin position="349"/>
        <end position="468"/>
    </location>
</feature>
<organism evidence="9 10">
    <name type="scientific">Labilithrix luteola</name>
    <dbReference type="NCBI Taxonomy" id="1391654"/>
    <lineage>
        <taxon>Bacteria</taxon>
        <taxon>Pseudomonadati</taxon>
        <taxon>Myxococcota</taxon>
        <taxon>Polyangia</taxon>
        <taxon>Polyangiales</taxon>
        <taxon>Labilitrichaceae</taxon>
        <taxon>Labilithrix</taxon>
    </lineage>
</organism>
<dbReference type="Pfam" id="PF00924">
    <property type="entry name" value="MS_channel_2nd"/>
    <property type="match status" value="1"/>
</dbReference>
<comment type="subcellular location">
    <subcellularLocation>
        <location evidence="1">Cell membrane</location>
        <topology evidence="1">Multi-pass membrane protein</topology>
    </subcellularLocation>
</comment>
<dbReference type="InterPro" id="IPR045275">
    <property type="entry name" value="MscS_archaea/bacteria_type"/>
</dbReference>
<gene>
    <name evidence="9" type="ORF">AKJ09_07433</name>
</gene>
<sequence length="502" mass="55395">MDSLIGFAKGDRPVEFVAIVIAVALLFAAHALLPAAEKHRARQPAVYLGLSLSFGLLCLAATSGTAGARILYFFYTLFLLASSGRSLVLLAVDVLFGRRTHRAPPRIFRDLTQAVVYVIVLMLSLRATGVEPGSLLTTSALLTAVIGLALQDTLGNMVSGLALQMQRPFEVGDWIQFDPDPRGIGQVTEVNWRATTVMTNDLVEVIVPNALLAKNQIRNYSQPSHVSRRIVSVQGPYNVPPKRVHDAILSALAGTQGVLADPSPWVQTRNFGENGIEYAIYFYTAEFAQRDRIDGLVRDRVWYAFQRATIDLPFPTRTVHMHASSEDRDLRESERELERRDRMLRFVDFLAVLPAEQHRKLAASASVHMYAPGEVVVTQGDRSSELFVIDRGEVVVEFARGGVPFVVARLGAGKFFGEMGLMTGEARTATVRAHTECELLVIRHGPFHDALASTPGVVEKISELLAARQAELEAIASQRPLLEPSQDRSKRLISQIKDFFKL</sequence>
<dbReference type="GO" id="GO:0008381">
    <property type="term" value="F:mechanosensitive monoatomic ion channel activity"/>
    <property type="evidence" value="ECO:0007669"/>
    <property type="project" value="InterPro"/>
</dbReference>
<dbReference type="InterPro" id="IPR010920">
    <property type="entry name" value="LSM_dom_sf"/>
</dbReference>
<feature type="transmembrane region" description="Helical" evidence="7">
    <location>
        <begin position="45"/>
        <end position="66"/>
    </location>
</feature>
<dbReference type="SUPFAM" id="SSF82861">
    <property type="entry name" value="Mechanosensitive channel protein MscS (YggB), transmembrane region"/>
    <property type="match status" value="1"/>
</dbReference>
<evidence type="ECO:0000256" key="1">
    <source>
        <dbReference type="ARBA" id="ARBA00004651"/>
    </source>
</evidence>
<keyword evidence="6 7" id="KW-0472">Membrane</keyword>
<dbReference type="Gene3D" id="2.30.30.60">
    <property type="match status" value="1"/>
</dbReference>
<dbReference type="RefSeq" id="WP_146651998.1">
    <property type="nucleotide sequence ID" value="NZ_CP012333.1"/>
</dbReference>
<keyword evidence="10" id="KW-1185">Reference proteome</keyword>
<dbReference type="SUPFAM" id="SSF50182">
    <property type="entry name" value="Sm-like ribonucleoproteins"/>
    <property type="match status" value="1"/>
</dbReference>
<evidence type="ECO:0000313" key="10">
    <source>
        <dbReference type="Proteomes" id="UP000064967"/>
    </source>
</evidence>
<feature type="transmembrane region" description="Helical" evidence="7">
    <location>
        <begin position="16"/>
        <end position="33"/>
    </location>
</feature>
<dbReference type="CDD" id="cd00038">
    <property type="entry name" value="CAP_ED"/>
    <property type="match status" value="1"/>
</dbReference>
<dbReference type="PROSITE" id="PS50042">
    <property type="entry name" value="CNMP_BINDING_3"/>
    <property type="match status" value="1"/>
</dbReference>
<proteinExistence type="inferred from homology"/>
<dbReference type="GO" id="GO:0005886">
    <property type="term" value="C:plasma membrane"/>
    <property type="evidence" value="ECO:0007669"/>
    <property type="project" value="UniProtKB-SubCell"/>
</dbReference>
<dbReference type="PROSITE" id="PS00889">
    <property type="entry name" value="CNMP_BINDING_2"/>
    <property type="match status" value="1"/>
</dbReference>
<dbReference type="OrthoDB" id="9793781at2"/>
<dbReference type="EMBL" id="CP012333">
    <property type="protein sequence ID" value="AKV00770.1"/>
    <property type="molecule type" value="Genomic_DNA"/>
</dbReference>
<evidence type="ECO:0000259" key="8">
    <source>
        <dbReference type="PROSITE" id="PS50042"/>
    </source>
</evidence>
<feature type="transmembrane region" description="Helical" evidence="7">
    <location>
        <begin position="108"/>
        <end position="127"/>
    </location>
</feature>
<protein>
    <submittedName>
        <fullName evidence="9">Potassium efflux system KefA protein / Small-conductance mechanosensitive channel</fullName>
    </submittedName>
</protein>
<dbReference type="SMART" id="SM00100">
    <property type="entry name" value="cNMP"/>
    <property type="match status" value="1"/>
</dbReference>
<evidence type="ECO:0000256" key="5">
    <source>
        <dbReference type="ARBA" id="ARBA00022989"/>
    </source>
</evidence>
<dbReference type="Proteomes" id="UP000064967">
    <property type="component" value="Chromosome"/>
</dbReference>
<evidence type="ECO:0000256" key="2">
    <source>
        <dbReference type="ARBA" id="ARBA00008017"/>
    </source>
</evidence>
<dbReference type="InterPro" id="IPR018488">
    <property type="entry name" value="cNMP-bd_CS"/>
</dbReference>
<accession>A0A0K1Q5V4</accession>
<dbReference type="InterPro" id="IPR014710">
    <property type="entry name" value="RmlC-like_jellyroll"/>
</dbReference>
<dbReference type="InterPro" id="IPR011014">
    <property type="entry name" value="MscS_channel_TM-2"/>
</dbReference>
<evidence type="ECO:0000256" key="4">
    <source>
        <dbReference type="ARBA" id="ARBA00022692"/>
    </source>
</evidence>
<dbReference type="InterPro" id="IPR023408">
    <property type="entry name" value="MscS_beta-dom_sf"/>
</dbReference>
<dbReference type="STRING" id="1391654.AKJ09_07433"/>